<keyword evidence="2" id="KW-1185">Reference proteome</keyword>
<evidence type="ECO:0008006" key="3">
    <source>
        <dbReference type="Google" id="ProtNLM"/>
    </source>
</evidence>
<organism evidence="1 2">
    <name type="scientific">Nitratifractor salsuginis (strain DSM 16511 / JCM 12458 / E9I37-1)</name>
    <dbReference type="NCBI Taxonomy" id="749222"/>
    <lineage>
        <taxon>Bacteria</taxon>
        <taxon>Pseudomonadati</taxon>
        <taxon>Campylobacterota</taxon>
        <taxon>Epsilonproteobacteria</taxon>
        <taxon>Campylobacterales</taxon>
        <taxon>Sulfurovaceae</taxon>
        <taxon>Nitratifractor</taxon>
    </lineage>
</organism>
<dbReference type="Pfam" id="PF09684">
    <property type="entry name" value="Tail_P2_I"/>
    <property type="match status" value="1"/>
</dbReference>
<dbReference type="Proteomes" id="UP000008633">
    <property type="component" value="Chromosome"/>
</dbReference>
<dbReference type="EMBL" id="CP002452">
    <property type="protein sequence ID" value="ADV47024.1"/>
    <property type="molecule type" value="Genomic_DNA"/>
</dbReference>
<evidence type="ECO:0000313" key="2">
    <source>
        <dbReference type="Proteomes" id="UP000008633"/>
    </source>
</evidence>
<name>E6X1N3_NITSE</name>
<reference evidence="2" key="2">
    <citation type="submission" date="2011-01" db="EMBL/GenBank/DDBJ databases">
        <title>The complete genome of Nitratifractor salsuginis DSM 16511.</title>
        <authorList>
            <consortium name="US DOE Joint Genome Institute (JGI-PGF)"/>
            <person name="Lucas S."/>
            <person name="Copeland A."/>
            <person name="Lapidus A."/>
            <person name="Bruce D."/>
            <person name="Goodwin L."/>
            <person name="Pitluck S."/>
            <person name="Kyrpides N."/>
            <person name="Mavromatis K."/>
            <person name="Ivanova N."/>
            <person name="Mikhailova N."/>
            <person name="Zeytun A."/>
            <person name="Detter J.C."/>
            <person name="Tapia R."/>
            <person name="Han C."/>
            <person name="Land M."/>
            <person name="Hauser L."/>
            <person name="Markowitz V."/>
            <person name="Cheng J.-F."/>
            <person name="Hugenholtz P."/>
            <person name="Woyke T."/>
            <person name="Wu D."/>
            <person name="Tindall B."/>
            <person name="Schuetze A."/>
            <person name="Brambilla E."/>
            <person name="Klenk H.-P."/>
            <person name="Eisen J.A."/>
        </authorList>
    </citation>
    <scope>NUCLEOTIDE SEQUENCE [LARGE SCALE GENOMIC DNA]</scope>
    <source>
        <strain evidence="2">DSM 16511 / JCM 12458 / E9I37-1</strain>
    </source>
</reference>
<dbReference type="KEGG" id="nsa:Nitsa_1779"/>
<dbReference type="STRING" id="749222.Nitsa_1779"/>
<dbReference type="InterPro" id="IPR006521">
    <property type="entry name" value="Tail_protein_I"/>
</dbReference>
<dbReference type="RefSeq" id="WP_013554709.1">
    <property type="nucleotide sequence ID" value="NC_014935.1"/>
</dbReference>
<protein>
    <recommendedName>
        <fullName evidence="3">Phage tail protein I</fullName>
    </recommendedName>
</protein>
<dbReference type="HOGENOM" id="CLU_086293_0_0_7"/>
<gene>
    <name evidence="1" type="ordered locus">Nitsa_1779</name>
</gene>
<accession>E6X1N3</accession>
<dbReference type="AlphaFoldDB" id="E6X1N3"/>
<dbReference type="eggNOG" id="COG4385">
    <property type="taxonomic scope" value="Bacteria"/>
</dbReference>
<proteinExistence type="predicted"/>
<reference evidence="1 2" key="1">
    <citation type="journal article" date="2011" name="Stand. Genomic Sci.">
        <title>Complete genome sequence of Nitratifractor salsuginis type strain (E9I37-1).</title>
        <authorList>
            <person name="Anderson I."/>
            <person name="Sikorski J."/>
            <person name="Zeytun A."/>
            <person name="Nolan M."/>
            <person name="Lapidus A."/>
            <person name="Lucas S."/>
            <person name="Hammon N."/>
            <person name="Deshpande S."/>
            <person name="Cheng J.F."/>
            <person name="Tapia R."/>
            <person name="Han C."/>
            <person name="Goodwin L."/>
            <person name="Pitluck S."/>
            <person name="Liolios K."/>
            <person name="Pagani I."/>
            <person name="Ivanova N."/>
            <person name="Huntemann M."/>
            <person name="Mavromatis K."/>
            <person name="Ovchinikova G."/>
            <person name="Pati A."/>
            <person name="Chen A."/>
            <person name="Palaniappan K."/>
            <person name="Land M."/>
            <person name="Hauser L."/>
            <person name="Brambilla E.M."/>
            <person name="Ngatchou-Djao O.D."/>
            <person name="Rohde M."/>
            <person name="Tindall B.J."/>
            <person name="Goker M."/>
            <person name="Detter J.C."/>
            <person name="Woyke T."/>
            <person name="Bristow J."/>
            <person name="Eisen J.A."/>
            <person name="Markowitz V."/>
            <person name="Hugenholtz P."/>
            <person name="Klenk H.P."/>
            <person name="Kyrpides N.C."/>
        </authorList>
    </citation>
    <scope>NUCLEOTIDE SEQUENCE [LARGE SCALE GENOMIC DNA]</scope>
    <source>
        <strain evidence="2">DSM 16511 / JCM 12458 / E9I37-1</strain>
    </source>
</reference>
<evidence type="ECO:0000313" key="1">
    <source>
        <dbReference type="EMBL" id="ADV47024.1"/>
    </source>
</evidence>
<sequence length="210" mass="23189">MCTDLLPLNIDPRINTLDRLGCERLEALQIAADELLNIGDPMRVDARYLDALAEDMQTYFLTGEEAEDQKRRAIANSFQIHRKKGTPWALTQAFGALDMGARIEEWFDYDGEPYHFRLDLSPTDKQITIELRDKLLESVNDLKNVRSTIDELVLSYLNVHTVAVSAGAVGESCSTAEPINGYTIEAASTLSAYAGAVGEASITIRGGAYE</sequence>